<dbReference type="EMBL" id="JASPKZ010000902">
    <property type="protein sequence ID" value="KAJ9598897.1"/>
    <property type="molecule type" value="Genomic_DNA"/>
</dbReference>
<gene>
    <name evidence="2" type="ORF">L9F63_026567</name>
</gene>
<comment type="caution">
    <text evidence="2">The sequence shown here is derived from an EMBL/GenBank/DDBJ whole genome shotgun (WGS) entry which is preliminary data.</text>
</comment>
<accession>A0AAD8AH24</accession>
<name>A0AAD8AH24_DIPPU</name>
<keyword evidence="1" id="KW-1133">Transmembrane helix</keyword>
<protein>
    <submittedName>
        <fullName evidence="2">Uncharacterized protein</fullName>
    </submittedName>
</protein>
<reference evidence="2" key="1">
    <citation type="journal article" date="2023" name="IScience">
        <title>Live-bearing cockroach genome reveals convergent evolutionary mechanisms linked to viviparity in insects and beyond.</title>
        <authorList>
            <person name="Fouks B."/>
            <person name="Harrison M.C."/>
            <person name="Mikhailova A.A."/>
            <person name="Marchal E."/>
            <person name="English S."/>
            <person name="Carruthers M."/>
            <person name="Jennings E.C."/>
            <person name="Chiamaka E.L."/>
            <person name="Frigard R.A."/>
            <person name="Pippel M."/>
            <person name="Attardo G.M."/>
            <person name="Benoit J.B."/>
            <person name="Bornberg-Bauer E."/>
            <person name="Tobe S.S."/>
        </authorList>
    </citation>
    <scope>NUCLEOTIDE SEQUENCE</scope>
    <source>
        <strain evidence="2">Stay&amp;Tobe</strain>
    </source>
</reference>
<keyword evidence="3" id="KW-1185">Reference proteome</keyword>
<keyword evidence="1" id="KW-0812">Transmembrane</keyword>
<feature type="non-terminal residue" evidence="2">
    <location>
        <position position="87"/>
    </location>
</feature>
<sequence length="87" mass="9487">NNHIELDRGIQDVIILAASNGAAQAGRTRFQVPAGPIEFCFINCCRLPVPNLQSLRSWASSMLSPLACITVFMFPSMLTLVALFSSF</sequence>
<evidence type="ECO:0000313" key="2">
    <source>
        <dbReference type="EMBL" id="KAJ9598897.1"/>
    </source>
</evidence>
<reference evidence="2" key="2">
    <citation type="submission" date="2023-05" db="EMBL/GenBank/DDBJ databases">
        <authorList>
            <person name="Fouks B."/>
        </authorList>
    </citation>
    <scope>NUCLEOTIDE SEQUENCE</scope>
    <source>
        <strain evidence="2">Stay&amp;Tobe</strain>
        <tissue evidence="2">Testes</tissue>
    </source>
</reference>
<organism evidence="2 3">
    <name type="scientific">Diploptera punctata</name>
    <name type="common">Pacific beetle cockroach</name>
    <dbReference type="NCBI Taxonomy" id="6984"/>
    <lineage>
        <taxon>Eukaryota</taxon>
        <taxon>Metazoa</taxon>
        <taxon>Ecdysozoa</taxon>
        <taxon>Arthropoda</taxon>
        <taxon>Hexapoda</taxon>
        <taxon>Insecta</taxon>
        <taxon>Pterygota</taxon>
        <taxon>Neoptera</taxon>
        <taxon>Polyneoptera</taxon>
        <taxon>Dictyoptera</taxon>
        <taxon>Blattodea</taxon>
        <taxon>Blaberoidea</taxon>
        <taxon>Blaberidae</taxon>
        <taxon>Diplopterinae</taxon>
        <taxon>Diploptera</taxon>
    </lineage>
</organism>
<proteinExistence type="predicted"/>
<evidence type="ECO:0000256" key="1">
    <source>
        <dbReference type="SAM" id="Phobius"/>
    </source>
</evidence>
<evidence type="ECO:0000313" key="3">
    <source>
        <dbReference type="Proteomes" id="UP001233999"/>
    </source>
</evidence>
<dbReference type="Proteomes" id="UP001233999">
    <property type="component" value="Unassembled WGS sequence"/>
</dbReference>
<dbReference type="AlphaFoldDB" id="A0AAD8AH24"/>
<feature type="non-terminal residue" evidence="2">
    <location>
        <position position="1"/>
    </location>
</feature>
<feature type="transmembrane region" description="Helical" evidence="1">
    <location>
        <begin position="62"/>
        <end position="84"/>
    </location>
</feature>
<keyword evidence="1" id="KW-0472">Membrane</keyword>